<dbReference type="AlphaFoldDB" id="A0A1F5GRN5"/>
<feature type="transmembrane region" description="Helical" evidence="1">
    <location>
        <begin position="42"/>
        <end position="60"/>
    </location>
</feature>
<organism evidence="2 3">
    <name type="scientific">Candidatus Curtissbacteria bacterium RIFCSPLOWO2_01_FULL_37_9</name>
    <dbReference type="NCBI Taxonomy" id="1797724"/>
    <lineage>
        <taxon>Bacteria</taxon>
        <taxon>Candidatus Curtissiibacteriota</taxon>
    </lineage>
</organism>
<comment type="caution">
    <text evidence="2">The sequence shown here is derived from an EMBL/GenBank/DDBJ whole genome shotgun (WGS) entry which is preliminary data.</text>
</comment>
<dbReference type="EMBL" id="MFBN01000046">
    <property type="protein sequence ID" value="OGD94514.1"/>
    <property type="molecule type" value="Genomic_DNA"/>
</dbReference>
<dbReference type="InterPro" id="IPR007211">
    <property type="entry name" value="DUF378"/>
</dbReference>
<evidence type="ECO:0000256" key="1">
    <source>
        <dbReference type="SAM" id="Phobius"/>
    </source>
</evidence>
<evidence type="ECO:0000313" key="2">
    <source>
        <dbReference type="EMBL" id="OGD94514.1"/>
    </source>
</evidence>
<evidence type="ECO:0000313" key="3">
    <source>
        <dbReference type="Proteomes" id="UP000178336"/>
    </source>
</evidence>
<dbReference type="Pfam" id="PF04070">
    <property type="entry name" value="DUF378"/>
    <property type="match status" value="1"/>
</dbReference>
<accession>A0A1F5GRN5</accession>
<dbReference type="PANTHER" id="PTHR37304">
    <property type="entry name" value="MEMBRANE PROTEIN-RELATED"/>
    <property type="match status" value="1"/>
</dbReference>
<feature type="transmembrane region" description="Helical" evidence="1">
    <location>
        <begin position="6"/>
        <end position="30"/>
    </location>
</feature>
<keyword evidence="1" id="KW-1133">Transmembrane helix</keyword>
<gene>
    <name evidence="2" type="ORF">A3A48_00350</name>
</gene>
<protein>
    <recommendedName>
        <fullName evidence="4">DUF378 domain-containing protein</fullName>
    </recommendedName>
</protein>
<keyword evidence="1" id="KW-0472">Membrane</keyword>
<keyword evidence="1" id="KW-0812">Transmembrane</keyword>
<dbReference type="PANTHER" id="PTHR37304:SF1">
    <property type="entry name" value="MEMBRANE PROTEIN"/>
    <property type="match status" value="1"/>
</dbReference>
<reference evidence="2 3" key="1">
    <citation type="journal article" date="2016" name="Nat. Commun.">
        <title>Thousands of microbial genomes shed light on interconnected biogeochemical processes in an aquifer system.</title>
        <authorList>
            <person name="Anantharaman K."/>
            <person name="Brown C.T."/>
            <person name="Hug L.A."/>
            <person name="Sharon I."/>
            <person name="Castelle C.J."/>
            <person name="Probst A.J."/>
            <person name="Thomas B.C."/>
            <person name="Singh A."/>
            <person name="Wilkins M.J."/>
            <person name="Karaoz U."/>
            <person name="Brodie E.L."/>
            <person name="Williams K.H."/>
            <person name="Hubbard S.S."/>
            <person name="Banfield J.F."/>
        </authorList>
    </citation>
    <scope>NUCLEOTIDE SEQUENCE [LARGE SCALE GENOMIC DNA]</scope>
</reference>
<dbReference type="STRING" id="1797724.A3A48_00350"/>
<name>A0A1F5GRN5_9BACT</name>
<proteinExistence type="predicted"/>
<dbReference type="Proteomes" id="UP000178336">
    <property type="component" value="Unassembled WGS sequence"/>
</dbReference>
<sequence length="78" mass="8216">MNSKGLTHIVAFTLVIVGALNWGLVGLFSINLISAILGSVAVLERLIYIVVGIGAVYLAATHQQDCKTCSAIMKKSAK</sequence>
<evidence type="ECO:0008006" key="4">
    <source>
        <dbReference type="Google" id="ProtNLM"/>
    </source>
</evidence>